<proteinExistence type="predicted"/>
<gene>
    <name evidence="1" type="ORF">LMG27174_05482</name>
</gene>
<reference evidence="1 2" key="1">
    <citation type="submission" date="2020-04" db="EMBL/GenBank/DDBJ databases">
        <authorList>
            <person name="De Canck E."/>
        </authorList>
    </citation>
    <scope>NUCLEOTIDE SEQUENCE [LARGE SCALE GENOMIC DNA]</scope>
    <source>
        <strain evidence="1 2">LMG 27174</strain>
    </source>
</reference>
<organism evidence="1 2">
    <name type="scientific">Paraburkholderia rhynchosiae</name>
    <dbReference type="NCBI Taxonomy" id="487049"/>
    <lineage>
        <taxon>Bacteria</taxon>
        <taxon>Pseudomonadati</taxon>
        <taxon>Pseudomonadota</taxon>
        <taxon>Betaproteobacteria</taxon>
        <taxon>Burkholderiales</taxon>
        <taxon>Burkholderiaceae</taxon>
        <taxon>Paraburkholderia</taxon>
    </lineage>
</organism>
<dbReference type="EMBL" id="CADIJZ010000024">
    <property type="protein sequence ID" value="CAB3727291.1"/>
    <property type="molecule type" value="Genomic_DNA"/>
</dbReference>
<dbReference type="AlphaFoldDB" id="A0A6J5C665"/>
<evidence type="ECO:0000313" key="1">
    <source>
        <dbReference type="EMBL" id="CAB3727291.1"/>
    </source>
</evidence>
<accession>A0A6J5C665</accession>
<dbReference type="Proteomes" id="UP000494205">
    <property type="component" value="Unassembled WGS sequence"/>
</dbReference>
<protein>
    <submittedName>
        <fullName evidence="1">Uncharacterized protein</fullName>
    </submittedName>
</protein>
<name>A0A6J5C665_9BURK</name>
<sequence>MSRFALNTTRLRQVAVGKAWASGSDELALQRFRDAFSV</sequence>
<evidence type="ECO:0000313" key="2">
    <source>
        <dbReference type="Proteomes" id="UP000494205"/>
    </source>
</evidence>